<keyword evidence="1" id="KW-1133">Transmembrane helix</keyword>
<evidence type="ECO:0000256" key="1">
    <source>
        <dbReference type="SAM" id="Phobius"/>
    </source>
</evidence>
<name>A0A1F5S9M1_9BACT</name>
<gene>
    <name evidence="2" type="ORF">A2Y83_00605</name>
</gene>
<sequence length="413" mass="48154">MQYSPLKSDILSTLSYFHIFQYPLSDLEIWKMLYHENPPSPRNTENSGQLQWSFGVTSPNSQSFGEASKKNPQEKKLLTGQATKQRNNTPHHAVSLMEIKQAVNELKQAGIVKEKNGFYWINQLTDAGDNSNCRLQENPAEIRMERARISENKYKKALRIIKILKCIPFINMIAVCNSLSYKNSRKENDIDLFIITAAGNIWTTRLMAVGLLKLMRLRPTEKNTKNKICASFFISEDGMDLNNIQIHKSKFRQIAGSRDPALPTGRSGPLTRPQKFELLLDAPDIYLLYWIATLFPIYDKKETYAKFIKENRWIKDWLQNWEQQKNHARSIKKNKILTIPFFIISLFIPEFFARKIQMLIMPKHLKNLANIDTSVIINDSMLKFHDKDRRGEYYNAWQKLKNRALHSSPLNER</sequence>
<comment type="caution">
    <text evidence="2">The sequence shown here is derived from an EMBL/GenBank/DDBJ whole genome shotgun (WGS) entry which is preliminary data.</text>
</comment>
<dbReference type="EMBL" id="MFFS01000003">
    <property type="protein sequence ID" value="OGF23306.1"/>
    <property type="molecule type" value="Genomic_DNA"/>
</dbReference>
<protein>
    <recommendedName>
        <fullName evidence="4">Polymerase nucleotidyl transferase domain-containing protein</fullName>
    </recommendedName>
</protein>
<evidence type="ECO:0008006" key="4">
    <source>
        <dbReference type="Google" id="ProtNLM"/>
    </source>
</evidence>
<proteinExistence type="predicted"/>
<reference evidence="2 3" key="1">
    <citation type="journal article" date="2016" name="Nat. Commun.">
        <title>Thousands of microbial genomes shed light on interconnected biogeochemical processes in an aquifer system.</title>
        <authorList>
            <person name="Anantharaman K."/>
            <person name="Brown C.T."/>
            <person name="Hug L.A."/>
            <person name="Sharon I."/>
            <person name="Castelle C.J."/>
            <person name="Probst A.J."/>
            <person name="Thomas B.C."/>
            <person name="Singh A."/>
            <person name="Wilkins M.J."/>
            <person name="Karaoz U."/>
            <person name="Brodie E.L."/>
            <person name="Williams K.H."/>
            <person name="Hubbard S.S."/>
            <person name="Banfield J.F."/>
        </authorList>
    </citation>
    <scope>NUCLEOTIDE SEQUENCE [LARGE SCALE GENOMIC DNA]</scope>
</reference>
<keyword evidence="1" id="KW-0472">Membrane</keyword>
<dbReference type="Proteomes" id="UP000178323">
    <property type="component" value="Unassembled WGS sequence"/>
</dbReference>
<evidence type="ECO:0000313" key="2">
    <source>
        <dbReference type="EMBL" id="OGF23306.1"/>
    </source>
</evidence>
<organism evidence="2 3">
    <name type="scientific">Candidatus Falkowbacteria bacterium RBG_13_39_14</name>
    <dbReference type="NCBI Taxonomy" id="1797985"/>
    <lineage>
        <taxon>Bacteria</taxon>
        <taxon>Candidatus Falkowiibacteriota</taxon>
    </lineage>
</organism>
<feature type="transmembrane region" description="Helical" evidence="1">
    <location>
        <begin position="336"/>
        <end position="353"/>
    </location>
</feature>
<accession>A0A1F5S9M1</accession>
<feature type="transmembrane region" description="Helical" evidence="1">
    <location>
        <begin position="163"/>
        <end position="180"/>
    </location>
</feature>
<evidence type="ECO:0000313" key="3">
    <source>
        <dbReference type="Proteomes" id="UP000178323"/>
    </source>
</evidence>
<feature type="transmembrane region" description="Helical" evidence="1">
    <location>
        <begin position="192"/>
        <end position="212"/>
    </location>
</feature>
<dbReference type="STRING" id="1797985.A2Y83_00605"/>
<keyword evidence="1" id="KW-0812">Transmembrane</keyword>
<dbReference type="AlphaFoldDB" id="A0A1F5S9M1"/>